<dbReference type="Pfam" id="PF10958">
    <property type="entry name" value="DUF2759"/>
    <property type="match status" value="1"/>
</dbReference>
<reference evidence="2" key="1">
    <citation type="journal article" date="2021" name="PeerJ">
        <title>Extensive microbial diversity within the chicken gut microbiome revealed by metagenomics and culture.</title>
        <authorList>
            <person name="Gilroy R."/>
            <person name="Ravi A."/>
            <person name="Getino M."/>
            <person name="Pursley I."/>
            <person name="Horton D.L."/>
            <person name="Alikhan N.F."/>
            <person name="Baker D."/>
            <person name="Gharbi K."/>
            <person name="Hall N."/>
            <person name="Watson M."/>
            <person name="Adriaenssens E.M."/>
            <person name="Foster-Nyarko E."/>
            <person name="Jarju S."/>
            <person name="Secka A."/>
            <person name="Antonio M."/>
            <person name="Oren A."/>
            <person name="Chaudhuri R.R."/>
            <person name="La Ragione R."/>
            <person name="Hildebrand F."/>
            <person name="Pallen M.J."/>
        </authorList>
    </citation>
    <scope>NUCLEOTIDE SEQUENCE</scope>
    <source>
        <strain evidence="2">CHK169-2315</strain>
    </source>
</reference>
<gene>
    <name evidence="2" type="ORF">H9895_08010</name>
</gene>
<comment type="caution">
    <text evidence="2">The sequence shown here is derived from an EMBL/GenBank/DDBJ whole genome shotgun (WGS) entry which is preliminary data.</text>
</comment>
<name>A0A9D1PM26_9BACI</name>
<dbReference type="EMBL" id="DXHX01000123">
    <property type="protein sequence ID" value="HIV75003.1"/>
    <property type="molecule type" value="Genomic_DNA"/>
</dbReference>
<evidence type="ECO:0000313" key="2">
    <source>
        <dbReference type="EMBL" id="HIV75003.1"/>
    </source>
</evidence>
<dbReference type="AlphaFoldDB" id="A0A9D1PM26"/>
<keyword evidence="1" id="KW-1133">Transmembrane helix</keyword>
<evidence type="ECO:0000313" key="3">
    <source>
        <dbReference type="Proteomes" id="UP000823937"/>
    </source>
</evidence>
<proteinExistence type="predicted"/>
<keyword evidence="1" id="KW-0472">Membrane</keyword>
<accession>A0A9D1PM26</accession>
<protein>
    <submittedName>
        <fullName evidence="2">DUF2759 domain-containing protein</fullName>
    </submittedName>
</protein>
<evidence type="ECO:0000256" key="1">
    <source>
        <dbReference type="SAM" id="Phobius"/>
    </source>
</evidence>
<feature type="transmembrane region" description="Helical" evidence="1">
    <location>
        <begin position="27"/>
        <end position="45"/>
    </location>
</feature>
<dbReference type="Proteomes" id="UP000823937">
    <property type="component" value="Unassembled WGS sequence"/>
</dbReference>
<reference evidence="2" key="2">
    <citation type="submission" date="2021-04" db="EMBL/GenBank/DDBJ databases">
        <authorList>
            <person name="Gilroy R."/>
        </authorList>
    </citation>
    <scope>NUCLEOTIDE SEQUENCE</scope>
    <source>
        <strain evidence="2">CHK169-2315</strain>
    </source>
</reference>
<keyword evidence="1" id="KW-0812">Transmembrane</keyword>
<organism evidence="2 3">
    <name type="scientific">Candidatus Pseudogracilibacillus intestinigallinarum</name>
    <dbReference type="NCBI Taxonomy" id="2838742"/>
    <lineage>
        <taxon>Bacteria</taxon>
        <taxon>Bacillati</taxon>
        <taxon>Bacillota</taxon>
        <taxon>Bacilli</taxon>
        <taxon>Bacillales</taxon>
        <taxon>Bacillaceae</taxon>
        <taxon>Pseudogracilibacillus</taxon>
    </lineage>
</organism>
<sequence>MVLAIIFLVVALLSAVSLIRQFKIKNYLALGFSAVATLCFGYFSVMEIICRLTDAGICP</sequence>
<dbReference type="InterPro" id="IPR024490">
    <property type="entry name" value="DUF2759"/>
</dbReference>